<comment type="caution">
    <text evidence="1">The sequence shown here is derived from an EMBL/GenBank/DDBJ whole genome shotgun (WGS) entry which is preliminary data.</text>
</comment>
<evidence type="ECO:0000313" key="1">
    <source>
        <dbReference type="EMBL" id="GMF09616.1"/>
    </source>
</evidence>
<sequence length="113" mass="13033">MNKLKMSDAMIMLIKELTSDGNINQQLYNSLPLSEKHLFVKVLKLTHLYYNDKSVLEDPNKRLIQEFNKLRGELALGNNNPGLIRELKMITLDLHAQKIISDKDFKSIIVNLP</sequence>
<evidence type="ECO:0000313" key="2">
    <source>
        <dbReference type="Proteomes" id="UP001165083"/>
    </source>
</evidence>
<keyword evidence="2" id="KW-1185">Reference proteome</keyword>
<dbReference type="EMBL" id="BSXW01000015">
    <property type="protein sequence ID" value="GMF09616.1"/>
    <property type="molecule type" value="Genomic_DNA"/>
</dbReference>
<dbReference type="AlphaFoldDB" id="A0A9W6WEU0"/>
<name>A0A9W6WEU0_9STRA</name>
<accession>A0A9W6WEU0</accession>
<protein>
    <submittedName>
        <fullName evidence="1">Unnamed protein product</fullName>
    </submittedName>
</protein>
<reference evidence="1" key="1">
    <citation type="submission" date="2023-04" db="EMBL/GenBank/DDBJ databases">
        <title>Phytophthora lilii NBRC 32176.</title>
        <authorList>
            <person name="Ichikawa N."/>
            <person name="Sato H."/>
            <person name="Tonouchi N."/>
        </authorList>
    </citation>
    <scope>NUCLEOTIDE SEQUENCE</scope>
    <source>
        <strain evidence="1">NBRC 32176</strain>
    </source>
</reference>
<dbReference type="Proteomes" id="UP001165083">
    <property type="component" value="Unassembled WGS sequence"/>
</dbReference>
<proteinExistence type="predicted"/>
<gene>
    <name evidence="1" type="ORF">Plil01_000050500</name>
</gene>
<dbReference type="OrthoDB" id="128115at2759"/>
<organism evidence="1 2">
    <name type="scientific">Phytophthora lilii</name>
    <dbReference type="NCBI Taxonomy" id="2077276"/>
    <lineage>
        <taxon>Eukaryota</taxon>
        <taxon>Sar</taxon>
        <taxon>Stramenopiles</taxon>
        <taxon>Oomycota</taxon>
        <taxon>Peronosporomycetes</taxon>
        <taxon>Peronosporales</taxon>
        <taxon>Peronosporaceae</taxon>
        <taxon>Phytophthora</taxon>
    </lineage>
</organism>